<dbReference type="HAMAP" id="MF_01940">
    <property type="entry name" value="RNA_CPDase"/>
    <property type="match status" value="1"/>
</dbReference>
<dbReference type="NCBIfam" id="TIGR02258">
    <property type="entry name" value="2_5_ligase"/>
    <property type="match status" value="1"/>
</dbReference>
<dbReference type="PANTHER" id="PTHR35561:SF1">
    <property type="entry name" value="RNA 2',3'-CYCLIC PHOSPHODIESTERASE"/>
    <property type="match status" value="1"/>
</dbReference>
<dbReference type="EMBL" id="CABQ01000005">
    <property type="protein sequence ID" value="CBI06663.1"/>
    <property type="molecule type" value="Genomic_DNA"/>
</dbReference>
<dbReference type="SUPFAM" id="SSF55144">
    <property type="entry name" value="LigT-like"/>
    <property type="match status" value="1"/>
</dbReference>
<accession>E6QHE9</accession>
<dbReference type="AlphaFoldDB" id="E6QHE9"/>
<keyword evidence="1" id="KW-0378">Hydrolase</keyword>
<dbReference type="GO" id="GO:0004113">
    <property type="term" value="F:2',3'-cyclic-nucleotide 3'-phosphodiesterase activity"/>
    <property type="evidence" value="ECO:0007669"/>
    <property type="project" value="InterPro"/>
</dbReference>
<proteinExistence type="inferred from homology"/>
<evidence type="ECO:0000313" key="3">
    <source>
        <dbReference type="EMBL" id="CBI06663.1"/>
    </source>
</evidence>
<sequence length="162" mass="18224">MRVFFALWPDESVRAHLEEVAKLLHRECGGKKTRGESIHLTLVFLGEVEKIDPLLEIASKLSANAFEIKVNRTGYWKHNRIAWAGMAECPELAVLVASLQAALSSAGFEFDERNHFPHVTLVRKAEEPKALPDFEPFSWQATEFCLVGSTPSGYSMIGRWPL</sequence>
<keyword evidence="3" id="KW-0436">Ligase</keyword>
<dbReference type="GO" id="GO:0008664">
    <property type="term" value="F:RNA 2',3'-cyclic 3'-phosphodiesterase activity"/>
    <property type="evidence" value="ECO:0007669"/>
    <property type="project" value="InterPro"/>
</dbReference>
<feature type="domain" description="Phosphoesterase HXTX" evidence="2">
    <location>
        <begin position="8"/>
        <end position="83"/>
    </location>
</feature>
<dbReference type="GO" id="GO:0016874">
    <property type="term" value="F:ligase activity"/>
    <property type="evidence" value="ECO:0007669"/>
    <property type="project" value="UniProtKB-KW"/>
</dbReference>
<feature type="domain" description="Phosphoesterase HXTX" evidence="2">
    <location>
        <begin position="90"/>
        <end position="150"/>
    </location>
</feature>
<dbReference type="PANTHER" id="PTHR35561">
    <property type="entry name" value="RNA 2',3'-CYCLIC PHOSPHODIESTERASE"/>
    <property type="match status" value="1"/>
</dbReference>
<dbReference type="Pfam" id="PF02834">
    <property type="entry name" value="LigT_PEase"/>
    <property type="match status" value="2"/>
</dbReference>
<reference evidence="3" key="1">
    <citation type="submission" date="2009-10" db="EMBL/GenBank/DDBJ databases">
        <title>Diversity of trophic interactions inside an arsenic-rich microbial ecosystem.</title>
        <authorList>
            <person name="Bertin P.N."/>
            <person name="Heinrich-Salmeron A."/>
            <person name="Pelletier E."/>
            <person name="Goulhen-Chollet F."/>
            <person name="Arsene-Ploetze F."/>
            <person name="Gallien S."/>
            <person name="Calteau A."/>
            <person name="Vallenet D."/>
            <person name="Casiot C."/>
            <person name="Chane-Woon-Ming B."/>
            <person name="Giloteaux L."/>
            <person name="Barakat M."/>
            <person name="Bonnefoy V."/>
            <person name="Bruneel O."/>
            <person name="Chandler M."/>
            <person name="Cleiss J."/>
            <person name="Duran R."/>
            <person name="Elbaz-Poulichet F."/>
            <person name="Fonknechten N."/>
            <person name="Lauga B."/>
            <person name="Mornico D."/>
            <person name="Ortet P."/>
            <person name="Schaeffer C."/>
            <person name="Siguier P."/>
            <person name="Alexander Thil Smith A."/>
            <person name="Van Dorsselaer A."/>
            <person name="Weissenbach J."/>
            <person name="Medigue C."/>
            <person name="Le Paslier D."/>
        </authorList>
    </citation>
    <scope>NUCLEOTIDE SEQUENCE</scope>
</reference>
<evidence type="ECO:0000256" key="1">
    <source>
        <dbReference type="ARBA" id="ARBA00022801"/>
    </source>
</evidence>
<protein>
    <submittedName>
        <fullName evidence="3">2',5' RNA ligase</fullName>
    </submittedName>
</protein>
<gene>
    <name evidence="3" type="ORF">CARN6_2772</name>
</gene>
<dbReference type="InterPro" id="IPR014051">
    <property type="entry name" value="Phosphoesterase_HXTX"/>
</dbReference>
<name>E6QHE9_9ZZZZ</name>
<dbReference type="InterPro" id="IPR009097">
    <property type="entry name" value="Cyclic_Pdiesterase"/>
</dbReference>
<evidence type="ECO:0000259" key="2">
    <source>
        <dbReference type="Pfam" id="PF02834"/>
    </source>
</evidence>
<dbReference type="InterPro" id="IPR004175">
    <property type="entry name" value="RNA_CPDase"/>
</dbReference>
<dbReference type="Gene3D" id="3.90.1140.10">
    <property type="entry name" value="Cyclic phosphodiesterase"/>
    <property type="match status" value="1"/>
</dbReference>
<organism evidence="3">
    <name type="scientific">mine drainage metagenome</name>
    <dbReference type="NCBI Taxonomy" id="410659"/>
    <lineage>
        <taxon>unclassified sequences</taxon>
        <taxon>metagenomes</taxon>
        <taxon>ecological metagenomes</taxon>
    </lineage>
</organism>
<comment type="caution">
    <text evidence="3">The sequence shown here is derived from an EMBL/GenBank/DDBJ whole genome shotgun (WGS) entry which is preliminary data.</text>
</comment>